<evidence type="ECO:0000313" key="1">
    <source>
        <dbReference type="EMBL" id="MFD1629255.1"/>
    </source>
</evidence>
<protein>
    <recommendedName>
        <fullName evidence="3">PPIC-type PPIASE domain-containing protein</fullName>
    </recommendedName>
</protein>
<evidence type="ECO:0000313" key="2">
    <source>
        <dbReference type="Proteomes" id="UP001597118"/>
    </source>
</evidence>
<accession>A0ABW4IAM8</accession>
<gene>
    <name evidence="1" type="ORF">ACFSAH_05155</name>
</gene>
<evidence type="ECO:0008006" key="3">
    <source>
        <dbReference type="Google" id="ProtNLM"/>
    </source>
</evidence>
<keyword evidence="2" id="KW-1185">Reference proteome</keyword>
<dbReference type="EMBL" id="JBHUDG010000004">
    <property type="protein sequence ID" value="MFD1629255.1"/>
    <property type="molecule type" value="Genomic_DNA"/>
</dbReference>
<dbReference type="RefSeq" id="WP_379661636.1">
    <property type="nucleotide sequence ID" value="NZ_JBHUDG010000004.1"/>
</dbReference>
<dbReference type="PROSITE" id="PS51257">
    <property type="entry name" value="PROKAR_LIPOPROTEIN"/>
    <property type="match status" value="1"/>
</dbReference>
<dbReference type="Proteomes" id="UP001597118">
    <property type="component" value="Unassembled WGS sequence"/>
</dbReference>
<comment type="caution">
    <text evidence="1">The sequence shown here is derived from an EMBL/GenBank/DDBJ whole genome shotgun (WGS) entry which is preliminary data.</text>
</comment>
<organism evidence="1 2">
    <name type="scientific">Pseudopedobacter beijingensis</name>
    <dbReference type="NCBI Taxonomy" id="1207056"/>
    <lineage>
        <taxon>Bacteria</taxon>
        <taxon>Pseudomonadati</taxon>
        <taxon>Bacteroidota</taxon>
        <taxon>Sphingobacteriia</taxon>
        <taxon>Sphingobacteriales</taxon>
        <taxon>Sphingobacteriaceae</taxon>
        <taxon>Pseudopedobacter</taxon>
    </lineage>
</organism>
<sequence>MMLYRFRYFFWTLGFILSFSSCNYFKSSEKPLARAYDQYLYAKDLEGIVPDNIHGNDSAAIVKNFIEQWQKDITLQKKAEKNVEIDEQHIQQQLESYKKSLIRFQYEQELIQQKLDTNVLEKEINEFYSEHKDIFSLKKPILKISYIKLPSHTPKLEMVKKLMVSKDIRDRDLLEKYCFKYSPSFSLADTSWHYADDLAKILPMSKLGEHNYQSLNRIFQISENNTLYLLILRDSKFKDSMSPLTFERENIKSLILNQRKLKLISQMEREVFQEAQTKNELEVYQNNK</sequence>
<proteinExistence type="predicted"/>
<reference evidence="2" key="1">
    <citation type="journal article" date="2019" name="Int. J. Syst. Evol. Microbiol.">
        <title>The Global Catalogue of Microorganisms (GCM) 10K type strain sequencing project: providing services to taxonomists for standard genome sequencing and annotation.</title>
        <authorList>
            <consortium name="The Broad Institute Genomics Platform"/>
            <consortium name="The Broad Institute Genome Sequencing Center for Infectious Disease"/>
            <person name="Wu L."/>
            <person name="Ma J."/>
        </authorList>
    </citation>
    <scope>NUCLEOTIDE SEQUENCE [LARGE SCALE GENOMIC DNA]</scope>
    <source>
        <strain evidence="2">CCUG 53762</strain>
    </source>
</reference>
<name>A0ABW4IAM8_9SPHI</name>